<name>A0ACC6JX77_9PSED</name>
<dbReference type="EMBL" id="JAVDTH010000001">
    <property type="protein sequence ID" value="MDR6710731.1"/>
    <property type="molecule type" value="Genomic_DNA"/>
</dbReference>
<accession>A0ACC6JX77</accession>
<evidence type="ECO:0000313" key="1">
    <source>
        <dbReference type="EMBL" id="MDR6710731.1"/>
    </source>
</evidence>
<comment type="caution">
    <text evidence="1">The sequence shown here is derived from an EMBL/GenBank/DDBJ whole genome shotgun (WGS) entry which is preliminary data.</text>
</comment>
<evidence type="ECO:0000313" key="2">
    <source>
        <dbReference type="Proteomes" id="UP001259587"/>
    </source>
</evidence>
<protein>
    <submittedName>
        <fullName evidence="1">Uncharacterized protein</fullName>
    </submittedName>
</protein>
<gene>
    <name evidence="1" type="ORF">J2W83_000320</name>
</gene>
<dbReference type="Proteomes" id="UP001259587">
    <property type="component" value="Unassembled WGS sequence"/>
</dbReference>
<sequence length="102" mass="11177">MKKIVPNPPLPRTTSHAFGHCDAGHPPLYSVNPNIEIEDALVHVALHLRCAYETGIQAIDHLREEGKGLFWSNLHAVEAAEGVVDSLLNSFESGTLNKRLSL</sequence>
<keyword evidence="2" id="KW-1185">Reference proteome</keyword>
<proteinExistence type="predicted"/>
<organism evidence="1 2">
    <name type="scientific">Pseudomonas hunanensis</name>
    <dbReference type="NCBI Taxonomy" id="1247546"/>
    <lineage>
        <taxon>Bacteria</taxon>
        <taxon>Pseudomonadati</taxon>
        <taxon>Pseudomonadota</taxon>
        <taxon>Gammaproteobacteria</taxon>
        <taxon>Pseudomonadales</taxon>
        <taxon>Pseudomonadaceae</taxon>
        <taxon>Pseudomonas</taxon>
    </lineage>
</organism>
<reference evidence="1" key="1">
    <citation type="submission" date="2023-07" db="EMBL/GenBank/DDBJ databases">
        <title>Sorghum-associated microbial communities from plants grown in Nebraska, USA.</title>
        <authorList>
            <person name="Schachtman D."/>
        </authorList>
    </citation>
    <scope>NUCLEOTIDE SEQUENCE</scope>
    <source>
        <strain evidence="1">BE56</strain>
    </source>
</reference>